<dbReference type="AlphaFoldDB" id="A0A917I695"/>
<accession>A0A917I695</accession>
<protein>
    <recommendedName>
        <fullName evidence="3">LysM domain-containing protein</fullName>
    </recommendedName>
</protein>
<dbReference type="EMBL" id="BMES01000001">
    <property type="protein sequence ID" value="GGH14903.1"/>
    <property type="molecule type" value="Genomic_DNA"/>
</dbReference>
<gene>
    <name evidence="1" type="ORF">GCM10007036_14520</name>
</gene>
<organism evidence="1 2">
    <name type="scientific">Alsobacter metallidurans</name>
    <dbReference type="NCBI Taxonomy" id="340221"/>
    <lineage>
        <taxon>Bacteria</taxon>
        <taxon>Pseudomonadati</taxon>
        <taxon>Pseudomonadota</taxon>
        <taxon>Alphaproteobacteria</taxon>
        <taxon>Hyphomicrobiales</taxon>
        <taxon>Alsobacteraceae</taxon>
        <taxon>Alsobacter</taxon>
    </lineage>
</organism>
<proteinExistence type="predicted"/>
<name>A0A917I695_9HYPH</name>
<dbReference type="RefSeq" id="WP_188516986.1">
    <property type="nucleotide sequence ID" value="NZ_BMES01000001.1"/>
</dbReference>
<reference evidence="1" key="2">
    <citation type="submission" date="2020-09" db="EMBL/GenBank/DDBJ databases">
        <authorList>
            <person name="Sun Q."/>
            <person name="Zhou Y."/>
        </authorList>
    </citation>
    <scope>NUCLEOTIDE SEQUENCE</scope>
    <source>
        <strain evidence="1">CGMCC 1.12214</strain>
    </source>
</reference>
<dbReference type="Proteomes" id="UP000603912">
    <property type="component" value="Unassembled WGS sequence"/>
</dbReference>
<reference evidence="1" key="1">
    <citation type="journal article" date="2014" name="Int. J. Syst. Evol. Microbiol.">
        <title>Complete genome sequence of Corynebacterium casei LMG S-19264T (=DSM 44701T), isolated from a smear-ripened cheese.</title>
        <authorList>
            <consortium name="US DOE Joint Genome Institute (JGI-PGF)"/>
            <person name="Walter F."/>
            <person name="Albersmeier A."/>
            <person name="Kalinowski J."/>
            <person name="Ruckert C."/>
        </authorList>
    </citation>
    <scope>NUCLEOTIDE SEQUENCE</scope>
    <source>
        <strain evidence="1">CGMCC 1.12214</strain>
    </source>
</reference>
<comment type="caution">
    <text evidence="1">The sequence shown here is derived from an EMBL/GenBank/DDBJ whole genome shotgun (WGS) entry which is preliminary data.</text>
</comment>
<evidence type="ECO:0000313" key="2">
    <source>
        <dbReference type="Proteomes" id="UP000603912"/>
    </source>
</evidence>
<keyword evidence="2" id="KW-1185">Reference proteome</keyword>
<evidence type="ECO:0000313" key="1">
    <source>
        <dbReference type="EMBL" id="GGH14903.1"/>
    </source>
</evidence>
<evidence type="ECO:0008006" key="3">
    <source>
        <dbReference type="Google" id="ProtNLM"/>
    </source>
</evidence>
<sequence>MPSIITATSAKVITVTGGTLFALAQKYLGDASQWNRIAKFNGLTDPFLSGVVTLRLPPVDKNAGNGGILYG</sequence>